<evidence type="ECO:0000313" key="2">
    <source>
        <dbReference type="EMBL" id="CAM73987.1"/>
    </source>
</evidence>
<accession>A4TTN0</accession>
<evidence type="ECO:0000256" key="1">
    <source>
        <dbReference type="SAM" id="MobiDB-lite"/>
    </source>
</evidence>
<dbReference type="AlphaFoldDB" id="A4TTN0"/>
<gene>
    <name evidence="2" type="ORF">MGR_1795</name>
</gene>
<reference evidence="2" key="1">
    <citation type="journal article" date="2007" name="J. Bacteriol.">
        <title>Comparative genome analysis of four magnetotactic bacteria reveals a complex set of group-specific genes implicated in magnetosome biomineralization and function.</title>
        <authorList>
            <person name="Richter M."/>
            <person name="Kube M."/>
            <person name="Bazylinski D.A."/>
            <person name="Lombardot T."/>
            <person name="Gloeckner F.O."/>
            <person name="Reinhardt R."/>
            <person name="Schueler D."/>
        </authorList>
    </citation>
    <scope>NUCLEOTIDE SEQUENCE</scope>
    <source>
        <strain evidence="2">MSR-1</strain>
    </source>
</reference>
<proteinExistence type="predicted"/>
<feature type="compositionally biased region" description="Low complexity" evidence="1">
    <location>
        <begin position="29"/>
        <end position="41"/>
    </location>
</feature>
<name>A4TTN0_9PROT</name>
<organism evidence="2">
    <name type="scientific">Magnetospirillum gryphiswaldense</name>
    <dbReference type="NCBI Taxonomy" id="55518"/>
    <lineage>
        <taxon>Bacteria</taxon>
        <taxon>Pseudomonadati</taxon>
        <taxon>Pseudomonadota</taxon>
        <taxon>Alphaproteobacteria</taxon>
        <taxon>Rhodospirillales</taxon>
        <taxon>Rhodospirillaceae</taxon>
        <taxon>Magnetospirillum</taxon>
    </lineage>
</organism>
<dbReference type="EMBL" id="CU459003">
    <property type="protein sequence ID" value="CAM73987.1"/>
    <property type="molecule type" value="Genomic_DNA"/>
</dbReference>
<sequence length="100" mass="10618">MIPERIAPGIFFAQEHDMADENLNDAPEENANTNAAPSENAQQALDDLTVLSDVGNQSPGRIPALICAQRRCQRMRHGGAGPPSPRPPVSGNPVPEGPQV</sequence>
<feature type="region of interest" description="Disordered" evidence="1">
    <location>
        <begin position="73"/>
        <end position="100"/>
    </location>
</feature>
<feature type="region of interest" description="Disordered" evidence="1">
    <location>
        <begin position="1"/>
        <end position="45"/>
    </location>
</feature>
<protein>
    <submittedName>
        <fullName evidence="2">Uncharacterized protein</fullName>
    </submittedName>
</protein>